<accession>A0A2P6U2K1</accession>
<dbReference type="OrthoDB" id="1735926at2759"/>
<evidence type="ECO:0000313" key="6">
    <source>
        <dbReference type="EMBL" id="PRW60543.1"/>
    </source>
</evidence>
<dbReference type="EC" id="5.2.1.8" evidence="1"/>
<dbReference type="PROSITE" id="PS50072">
    <property type="entry name" value="CSA_PPIASE_2"/>
    <property type="match status" value="1"/>
</dbReference>
<dbReference type="Pfam" id="PF00160">
    <property type="entry name" value="Pro_isomerase"/>
    <property type="match status" value="1"/>
</dbReference>
<dbReference type="Gene3D" id="2.40.100.10">
    <property type="entry name" value="Cyclophilin-like"/>
    <property type="match status" value="1"/>
</dbReference>
<proteinExistence type="predicted"/>
<dbReference type="Gene3D" id="1.20.120.290">
    <property type="entry name" value="Oxygen-evolving enhancer protein 3 (PsbQ), four-helix up-down bundle"/>
    <property type="match status" value="1"/>
</dbReference>
<dbReference type="InterPro" id="IPR044665">
    <property type="entry name" value="E_coli_cyclophilin_A-like"/>
</dbReference>
<evidence type="ECO:0000259" key="5">
    <source>
        <dbReference type="PROSITE" id="PS50072"/>
    </source>
</evidence>
<dbReference type="InterPro" id="IPR023222">
    <property type="entry name" value="PsbQ-like_dom_sf"/>
</dbReference>
<evidence type="ECO:0000256" key="3">
    <source>
        <dbReference type="ARBA" id="ARBA00023110"/>
    </source>
</evidence>
<keyword evidence="7" id="KW-1185">Reference proteome</keyword>
<dbReference type="Pfam" id="PF21329">
    <property type="entry name" value="CYP38_PsbQ-like"/>
    <property type="match status" value="1"/>
</dbReference>
<sequence length="417" mass="44356">MQSCAATRAFTAASARATGPRRSRATQIVCAQQADRPAPLLEQVQGVLRNALLGAAAAAVVAGGVGPEGSPALPAAWAGIGGGAVTNAKALLRYALPIDCKPIRQVQRDLEGISDDLRVPGSKSLGPIGKRVRAANSVLERDSAAIVAAFAPDKKADGLAALDDLKKSLSEFQAILDAQDKQAVPIKQNECLDAVSRIEEAMVKGFPFEVPQEYANLPQLKGRATVEMDIKFGEAREDNATGGKMVMVVDGYNAPVSAGDFVDLVRRGFYTGMEIQRADGFVVQTGKPDGDSQGFVEDGKVRTIPLEVMVKGDKVPVYEETLEENGRFRESPVLPFNAFGTMAIAREEFDSNSGSSQFFWLLKESELTPTGANVLDGRYAVFGYVTEGANLLKEIQVGDKIVSAKVTAGEQNLVLPK</sequence>
<evidence type="ECO:0000313" key="7">
    <source>
        <dbReference type="Proteomes" id="UP000239899"/>
    </source>
</evidence>
<gene>
    <name evidence="6" type="ORF">C2E21_0868</name>
</gene>
<dbReference type="Proteomes" id="UP000239899">
    <property type="component" value="Unassembled WGS sequence"/>
</dbReference>
<dbReference type="EMBL" id="LHPG02000002">
    <property type="protein sequence ID" value="PRW60543.1"/>
    <property type="molecule type" value="Genomic_DNA"/>
</dbReference>
<evidence type="ECO:0000256" key="1">
    <source>
        <dbReference type="ARBA" id="ARBA00013194"/>
    </source>
</evidence>
<evidence type="ECO:0000256" key="4">
    <source>
        <dbReference type="ARBA" id="ARBA00023235"/>
    </source>
</evidence>
<organism evidence="6 7">
    <name type="scientific">Chlorella sorokiniana</name>
    <name type="common">Freshwater green alga</name>
    <dbReference type="NCBI Taxonomy" id="3076"/>
    <lineage>
        <taxon>Eukaryota</taxon>
        <taxon>Viridiplantae</taxon>
        <taxon>Chlorophyta</taxon>
        <taxon>core chlorophytes</taxon>
        <taxon>Trebouxiophyceae</taxon>
        <taxon>Chlorellales</taxon>
        <taxon>Chlorellaceae</taxon>
        <taxon>Chlorella clade</taxon>
        <taxon>Chlorella</taxon>
    </lineage>
</organism>
<dbReference type="STRING" id="3076.A0A2P6U2K1"/>
<reference evidence="6 7" key="1">
    <citation type="journal article" date="2018" name="Plant J.">
        <title>Genome sequences of Chlorella sorokiniana UTEX 1602 and Micractinium conductrix SAG 241.80: implications to maltose excretion by a green alga.</title>
        <authorList>
            <person name="Arriola M.B."/>
            <person name="Velmurugan N."/>
            <person name="Zhang Y."/>
            <person name="Plunkett M.H."/>
            <person name="Hondzo H."/>
            <person name="Barney B.M."/>
        </authorList>
    </citation>
    <scope>NUCLEOTIDE SEQUENCE [LARGE SCALE GENOMIC DNA]</scope>
    <source>
        <strain evidence="7">UTEX 1602</strain>
    </source>
</reference>
<keyword evidence="2" id="KW-0793">Thylakoid</keyword>
<evidence type="ECO:0000256" key="2">
    <source>
        <dbReference type="ARBA" id="ARBA00023078"/>
    </source>
</evidence>
<feature type="domain" description="PPIase cyclophilin-type" evidence="5">
    <location>
        <begin position="232"/>
        <end position="396"/>
    </location>
</feature>
<dbReference type="SUPFAM" id="SSF50891">
    <property type="entry name" value="Cyclophilin-like"/>
    <property type="match status" value="1"/>
</dbReference>
<name>A0A2P6U2K1_CHLSO</name>
<dbReference type="SUPFAM" id="SSF101112">
    <property type="entry name" value="Oxygen-evolving enhancer protein 3"/>
    <property type="match status" value="1"/>
</dbReference>
<comment type="caution">
    <text evidence="6">The sequence shown here is derived from an EMBL/GenBank/DDBJ whole genome shotgun (WGS) entry which is preliminary data.</text>
</comment>
<keyword evidence="3" id="KW-0697">Rotamase</keyword>
<dbReference type="CDD" id="cd01924">
    <property type="entry name" value="cyclophilin_TLP40_like"/>
    <property type="match status" value="1"/>
</dbReference>
<dbReference type="InterPro" id="IPR029000">
    <property type="entry name" value="Cyclophilin-like_dom_sf"/>
</dbReference>
<protein>
    <recommendedName>
        <fullName evidence="1">peptidylprolyl isomerase</fullName>
        <ecNumber evidence="1">5.2.1.8</ecNumber>
    </recommendedName>
</protein>
<keyword evidence="4" id="KW-0413">Isomerase</keyword>
<dbReference type="PANTHER" id="PTHR43246">
    <property type="entry name" value="PEPTIDYL-PROLYL CIS-TRANS ISOMERASE CYP38, CHLOROPLASTIC"/>
    <property type="match status" value="1"/>
</dbReference>
<dbReference type="InterPro" id="IPR002130">
    <property type="entry name" value="Cyclophilin-type_PPIase_dom"/>
</dbReference>
<dbReference type="AlphaFoldDB" id="A0A2P6U2K1"/>
<dbReference type="GO" id="GO:0003755">
    <property type="term" value="F:peptidyl-prolyl cis-trans isomerase activity"/>
    <property type="evidence" value="ECO:0007669"/>
    <property type="project" value="UniProtKB-KW"/>
</dbReference>
<dbReference type="InterPro" id="IPR048563">
    <property type="entry name" value="CYP38_PsbQ-like"/>
</dbReference>